<dbReference type="AlphaFoldDB" id="A0A6C0JWN0"/>
<feature type="region of interest" description="Disordered" evidence="1">
    <location>
        <begin position="1"/>
        <end position="29"/>
    </location>
</feature>
<proteinExistence type="predicted"/>
<dbReference type="EMBL" id="MN740695">
    <property type="protein sequence ID" value="QHU08278.1"/>
    <property type="molecule type" value="Genomic_DNA"/>
</dbReference>
<sequence length="187" mass="22185">MADSEQMTDVDTYDENSYETTLDDSDDENLGEMQKVRNKLLNIIDKNKKSLSSAVYKQMVEELAKIKDKPLDTLFRISFVYSRINLIECEDKCFNVFSESNEIMIHESHIQDTKIWEDLYHRSLNHRPGKPPRITTDKFESMLPPWLWNICRDMMNSHGHDEYSFFHQTLIITDIDKVTNDKDKFYT</sequence>
<accession>A0A6C0JWN0</accession>
<name>A0A6C0JWN0_9ZZZZ</name>
<organism evidence="2">
    <name type="scientific">viral metagenome</name>
    <dbReference type="NCBI Taxonomy" id="1070528"/>
    <lineage>
        <taxon>unclassified sequences</taxon>
        <taxon>metagenomes</taxon>
        <taxon>organismal metagenomes</taxon>
    </lineage>
</organism>
<protein>
    <submittedName>
        <fullName evidence="2">Uncharacterized protein</fullName>
    </submittedName>
</protein>
<evidence type="ECO:0000313" key="2">
    <source>
        <dbReference type="EMBL" id="QHU08278.1"/>
    </source>
</evidence>
<evidence type="ECO:0000256" key="1">
    <source>
        <dbReference type="SAM" id="MobiDB-lite"/>
    </source>
</evidence>
<reference evidence="2" key="1">
    <citation type="journal article" date="2020" name="Nature">
        <title>Giant virus diversity and host interactions through global metagenomics.</title>
        <authorList>
            <person name="Schulz F."/>
            <person name="Roux S."/>
            <person name="Paez-Espino D."/>
            <person name="Jungbluth S."/>
            <person name="Walsh D.A."/>
            <person name="Denef V.J."/>
            <person name="McMahon K.D."/>
            <person name="Konstantinidis K.T."/>
            <person name="Eloe-Fadrosh E.A."/>
            <person name="Kyrpides N.C."/>
            <person name="Woyke T."/>
        </authorList>
    </citation>
    <scope>NUCLEOTIDE SEQUENCE</scope>
    <source>
        <strain evidence="2">GVMAG-S-1062768-28</strain>
    </source>
</reference>